<comment type="caution">
    <text evidence="1">The sequence shown here is derived from an EMBL/GenBank/DDBJ whole genome shotgun (WGS) entry which is preliminary data.</text>
</comment>
<dbReference type="AlphaFoldDB" id="A0A9D4HME4"/>
<evidence type="ECO:0000313" key="2">
    <source>
        <dbReference type="Proteomes" id="UP000828390"/>
    </source>
</evidence>
<reference evidence="1" key="1">
    <citation type="journal article" date="2019" name="bioRxiv">
        <title>The Genome of the Zebra Mussel, Dreissena polymorpha: A Resource for Invasive Species Research.</title>
        <authorList>
            <person name="McCartney M.A."/>
            <person name="Auch B."/>
            <person name="Kono T."/>
            <person name="Mallez S."/>
            <person name="Zhang Y."/>
            <person name="Obille A."/>
            <person name="Becker A."/>
            <person name="Abrahante J.E."/>
            <person name="Garbe J."/>
            <person name="Badalamenti J.P."/>
            <person name="Herman A."/>
            <person name="Mangelson H."/>
            <person name="Liachko I."/>
            <person name="Sullivan S."/>
            <person name="Sone E.D."/>
            <person name="Koren S."/>
            <person name="Silverstein K.A.T."/>
            <person name="Beckman K.B."/>
            <person name="Gohl D.M."/>
        </authorList>
    </citation>
    <scope>NUCLEOTIDE SEQUENCE</scope>
    <source>
        <strain evidence="1">Duluth1</strain>
        <tissue evidence="1">Whole animal</tissue>
    </source>
</reference>
<proteinExistence type="predicted"/>
<gene>
    <name evidence="1" type="ORF">DPMN_049739</name>
</gene>
<reference evidence="1" key="2">
    <citation type="submission" date="2020-11" db="EMBL/GenBank/DDBJ databases">
        <authorList>
            <person name="McCartney M.A."/>
            <person name="Auch B."/>
            <person name="Kono T."/>
            <person name="Mallez S."/>
            <person name="Becker A."/>
            <person name="Gohl D.M."/>
            <person name="Silverstein K.A.T."/>
            <person name="Koren S."/>
            <person name="Bechman K.B."/>
            <person name="Herman A."/>
            <person name="Abrahante J.E."/>
            <person name="Garbe J."/>
        </authorList>
    </citation>
    <scope>NUCLEOTIDE SEQUENCE</scope>
    <source>
        <strain evidence="1">Duluth1</strain>
        <tissue evidence="1">Whole animal</tissue>
    </source>
</reference>
<name>A0A9D4HME4_DREPO</name>
<keyword evidence="2" id="KW-1185">Reference proteome</keyword>
<accession>A0A9D4HME4</accession>
<protein>
    <submittedName>
        <fullName evidence="1">Uncharacterized protein</fullName>
    </submittedName>
</protein>
<organism evidence="1 2">
    <name type="scientific">Dreissena polymorpha</name>
    <name type="common">Zebra mussel</name>
    <name type="synonym">Mytilus polymorpha</name>
    <dbReference type="NCBI Taxonomy" id="45954"/>
    <lineage>
        <taxon>Eukaryota</taxon>
        <taxon>Metazoa</taxon>
        <taxon>Spiralia</taxon>
        <taxon>Lophotrochozoa</taxon>
        <taxon>Mollusca</taxon>
        <taxon>Bivalvia</taxon>
        <taxon>Autobranchia</taxon>
        <taxon>Heteroconchia</taxon>
        <taxon>Euheterodonta</taxon>
        <taxon>Imparidentia</taxon>
        <taxon>Neoheterodontei</taxon>
        <taxon>Myida</taxon>
        <taxon>Dreissenoidea</taxon>
        <taxon>Dreissenidae</taxon>
        <taxon>Dreissena</taxon>
    </lineage>
</organism>
<dbReference type="Proteomes" id="UP000828390">
    <property type="component" value="Unassembled WGS sequence"/>
</dbReference>
<sequence>MAAPRGHRTQDTGLCIQVSPKTAPHLLAGAQDQRVRPEHDSSTFWPTRTLNGTVKRQKIAWCGHVTRLDSLCLRVR</sequence>
<dbReference type="EMBL" id="JAIWYP010000012">
    <property type="protein sequence ID" value="KAH3723941.1"/>
    <property type="molecule type" value="Genomic_DNA"/>
</dbReference>
<evidence type="ECO:0000313" key="1">
    <source>
        <dbReference type="EMBL" id="KAH3723941.1"/>
    </source>
</evidence>